<name>A0A0D0AZD9_9AGAM</name>
<dbReference type="InParanoid" id="A0A0D0AZD9"/>
<dbReference type="AlphaFoldDB" id="A0A0D0AZD9"/>
<reference evidence="3" key="2">
    <citation type="submission" date="2015-01" db="EMBL/GenBank/DDBJ databases">
        <title>Evolutionary Origins and Diversification of the Mycorrhizal Mutualists.</title>
        <authorList>
            <consortium name="DOE Joint Genome Institute"/>
            <consortium name="Mycorrhizal Genomics Consortium"/>
            <person name="Kohler A."/>
            <person name="Kuo A."/>
            <person name="Nagy L.G."/>
            <person name="Floudas D."/>
            <person name="Copeland A."/>
            <person name="Barry K.W."/>
            <person name="Cichocki N."/>
            <person name="Veneault-Fourrey C."/>
            <person name="LaButti K."/>
            <person name="Lindquist E.A."/>
            <person name="Lipzen A."/>
            <person name="Lundell T."/>
            <person name="Morin E."/>
            <person name="Murat C."/>
            <person name="Riley R."/>
            <person name="Ohm R."/>
            <person name="Sun H."/>
            <person name="Tunlid A."/>
            <person name="Henrissat B."/>
            <person name="Grigoriev I.V."/>
            <person name="Hibbett D.S."/>
            <person name="Martin F."/>
        </authorList>
    </citation>
    <scope>NUCLEOTIDE SEQUENCE [LARGE SCALE GENOMIC DNA]</scope>
    <source>
        <strain evidence="3">UH-Slu-Lm8-n1</strain>
    </source>
</reference>
<organism evidence="2 3">
    <name type="scientific">Suillus luteus UH-Slu-Lm8-n1</name>
    <dbReference type="NCBI Taxonomy" id="930992"/>
    <lineage>
        <taxon>Eukaryota</taxon>
        <taxon>Fungi</taxon>
        <taxon>Dikarya</taxon>
        <taxon>Basidiomycota</taxon>
        <taxon>Agaricomycotina</taxon>
        <taxon>Agaricomycetes</taxon>
        <taxon>Agaricomycetidae</taxon>
        <taxon>Boletales</taxon>
        <taxon>Suillineae</taxon>
        <taxon>Suillaceae</taxon>
        <taxon>Suillus</taxon>
    </lineage>
</organism>
<dbReference type="OrthoDB" id="2690971at2759"/>
<dbReference type="Proteomes" id="UP000054485">
    <property type="component" value="Unassembled WGS sequence"/>
</dbReference>
<proteinExistence type="predicted"/>
<keyword evidence="3" id="KW-1185">Reference proteome</keyword>
<evidence type="ECO:0000313" key="2">
    <source>
        <dbReference type="EMBL" id="KIK39692.1"/>
    </source>
</evidence>
<dbReference type="HOGENOM" id="CLU_1620166_0_0_1"/>
<dbReference type="EMBL" id="KN835332">
    <property type="protein sequence ID" value="KIK39692.1"/>
    <property type="molecule type" value="Genomic_DNA"/>
</dbReference>
<sequence>MKTFITLWKWLQWMTRGQYLLLGSRNQISHALSLLILHSQVKDEYIHYPLVCWVTSRFSSAAYVIMTVIHNRHSNRKANYKIRCRPMQHHHKRSSKPNRKVKTKLTHHHHRLSLPLRHPRHLLRDHIQIHSSVACRHSSALKPKLTKKSNFPCSQAVPMLLKGL</sequence>
<accession>A0A0D0AZD9</accession>
<gene>
    <name evidence="2" type="ORF">CY34DRAFT_321081</name>
</gene>
<reference evidence="2 3" key="1">
    <citation type="submission" date="2014-04" db="EMBL/GenBank/DDBJ databases">
        <authorList>
            <consortium name="DOE Joint Genome Institute"/>
            <person name="Kuo A."/>
            <person name="Ruytinx J."/>
            <person name="Rineau F."/>
            <person name="Colpaert J."/>
            <person name="Kohler A."/>
            <person name="Nagy L.G."/>
            <person name="Floudas D."/>
            <person name="Copeland A."/>
            <person name="Barry K.W."/>
            <person name="Cichocki N."/>
            <person name="Veneault-Fourrey C."/>
            <person name="LaButti K."/>
            <person name="Lindquist E.A."/>
            <person name="Lipzen A."/>
            <person name="Lundell T."/>
            <person name="Morin E."/>
            <person name="Murat C."/>
            <person name="Sun H."/>
            <person name="Tunlid A."/>
            <person name="Henrissat B."/>
            <person name="Grigoriev I.V."/>
            <person name="Hibbett D.S."/>
            <person name="Martin F."/>
            <person name="Nordberg H.P."/>
            <person name="Cantor M.N."/>
            <person name="Hua S.X."/>
        </authorList>
    </citation>
    <scope>NUCLEOTIDE SEQUENCE [LARGE SCALE GENOMIC DNA]</scope>
    <source>
        <strain evidence="2 3">UH-Slu-Lm8-n1</strain>
    </source>
</reference>
<evidence type="ECO:0000313" key="3">
    <source>
        <dbReference type="Proteomes" id="UP000054485"/>
    </source>
</evidence>
<protein>
    <submittedName>
        <fullName evidence="2">Uncharacterized protein</fullName>
    </submittedName>
</protein>
<feature type="signal peptide" evidence="1">
    <location>
        <begin position="1"/>
        <end position="17"/>
    </location>
</feature>
<keyword evidence="1" id="KW-0732">Signal</keyword>
<feature type="chain" id="PRO_5002207468" evidence="1">
    <location>
        <begin position="18"/>
        <end position="164"/>
    </location>
</feature>
<evidence type="ECO:0000256" key="1">
    <source>
        <dbReference type="SAM" id="SignalP"/>
    </source>
</evidence>